<reference evidence="2" key="1">
    <citation type="journal article" date="2017" name="Genome Biol.">
        <title>Comparative genomics reveals high biological diversity and specific adaptations in the industrially and medically important fungal genus Aspergillus.</title>
        <authorList>
            <person name="de Vries R.P."/>
            <person name="Riley R."/>
            <person name="Wiebenga A."/>
            <person name="Aguilar-Osorio G."/>
            <person name="Amillis S."/>
            <person name="Uchima C.A."/>
            <person name="Anderluh G."/>
            <person name="Asadollahi M."/>
            <person name="Askin M."/>
            <person name="Barry K."/>
            <person name="Battaglia E."/>
            <person name="Bayram O."/>
            <person name="Benocci T."/>
            <person name="Braus-Stromeyer S.A."/>
            <person name="Caldana C."/>
            <person name="Canovas D."/>
            <person name="Cerqueira G.C."/>
            <person name="Chen F."/>
            <person name="Chen W."/>
            <person name="Choi C."/>
            <person name="Clum A."/>
            <person name="Dos Santos R.A."/>
            <person name="Damasio A.R."/>
            <person name="Diallinas G."/>
            <person name="Emri T."/>
            <person name="Fekete E."/>
            <person name="Flipphi M."/>
            <person name="Freyberg S."/>
            <person name="Gallo A."/>
            <person name="Gournas C."/>
            <person name="Habgood R."/>
            <person name="Hainaut M."/>
            <person name="Harispe M.L."/>
            <person name="Henrissat B."/>
            <person name="Hilden K.S."/>
            <person name="Hope R."/>
            <person name="Hossain A."/>
            <person name="Karabika E."/>
            <person name="Karaffa L."/>
            <person name="Karanyi Z."/>
            <person name="Krasevec N."/>
            <person name="Kuo A."/>
            <person name="Kusch H."/>
            <person name="LaButti K."/>
            <person name="Lagendijk E.L."/>
            <person name="Lapidus A."/>
            <person name="Levasseur A."/>
            <person name="Lindquist E."/>
            <person name="Lipzen A."/>
            <person name="Logrieco A.F."/>
            <person name="MacCabe A."/>
            <person name="Maekelae M.R."/>
            <person name="Malavazi I."/>
            <person name="Melin P."/>
            <person name="Meyer V."/>
            <person name="Mielnichuk N."/>
            <person name="Miskei M."/>
            <person name="Molnar A.P."/>
            <person name="Mule G."/>
            <person name="Ngan C.Y."/>
            <person name="Orejas M."/>
            <person name="Orosz E."/>
            <person name="Ouedraogo J.P."/>
            <person name="Overkamp K.M."/>
            <person name="Park H.-S."/>
            <person name="Perrone G."/>
            <person name="Piumi F."/>
            <person name="Punt P.J."/>
            <person name="Ram A.F."/>
            <person name="Ramon A."/>
            <person name="Rauscher S."/>
            <person name="Record E."/>
            <person name="Riano-Pachon D.M."/>
            <person name="Robert V."/>
            <person name="Roehrig J."/>
            <person name="Ruller R."/>
            <person name="Salamov A."/>
            <person name="Salih N.S."/>
            <person name="Samson R.A."/>
            <person name="Sandor E."/>
            <person name="Sanguinetti M."/>
            <person name="Schuetze T."/>
            <person name="Sepcic K."/>
            <person name="Shelest E."/>
            <person name="Sherlock G."/>
            <person name="Sophianopoulou V."/>
            <person name="Squina F.M."/>
            <person name="Sun H."/>
            <person name="Susca A."/>
            <person name="Todd R.B."/>
            <person name="Tsang A."/>
            <person name="Unkles S.E."/>
            <person name="van de Wiele N."/>
            <person name="van Rossen-Uffink D."/>
            <person name="Oliveira J.V."/>
            <person name="Vesth T.C."/>
            <person name="Visser J."/>
            <person name="Yu J.-H."/>
            <person name="Zhou M."/>
            <person name="Andersen M.R."/>
            <person name="Archer D.B."/>
            <person name="Baker S.E."/>
            <person name="Benoit I."/>
            <person name="Brakhage A.A."/>
            <person name="Braus G.H."/>
            <person name="Fischer R."/>
            <person name="Frisvad J.C."/>
            <person name="Goldman G.H."/>
            <person name="Houbraken J."/>
            <person name="Oakley B."/>
            <person name="Pocsi I."/>
            <person name="Scazzocchio C."/>
            <person name="Seiboth B."/>
            <person name="vanKuyk P.A."/>
            <person name="Wortman J."/>
            <person name="Dyer P.S."/>
            <person name="Grigoriev I.V."/>
        </authorList>
    </citation>
    <scope>NUCLEOTIDE SEQUENCE [LARGE SCALE GENOMIC DNA]</scope>
    <source>
        <strain evidence="2">CBS 593.65</strain>
    </source>
</reference>
<dbReference type="AlphaFoldDB" id="A0A1L9T886"/>
<name>A0A1L9T886_9EURO</name>
<proteinExistence type="predicted"/>
<evidence type="ECO:0000313" key="2">
    <source>
        <dbReference type="Proteomes" id="UP000184356"/>
    </source>
</evidence>
<organism evidence="1 2">
    <name type="scientific">Aspergillus sydowii CBS 593.65</name>
    <dbReference type="NCBI Taxonomy" id="1036612"/>
    <lineage>
        <taxon>Eukaryota</taxon>
        <taxon>Fungi</taxon>
        <taxon>Dikarya</taxon>
        <taxon>Ascomycota</taxon>
        <taxon>Pezizomycotina</taxon>
        <taxon>Eurotiomycetes</taxon>
        <taxon>Eurotiomycetidae</taxon>
        <taxon>Eurotiales</taxon>
        <taxon>Aspergillaceae</taxon>
        <taxon>Aspergillus</taxon>
        <taxon>Aspergillus subgen. Nidulantes</taxon>
    </lineage>
</organism>
<dbReference type="RefSeq" id="XP_040699442.1">
    <property type="nucleotide sequence ID" value="XM_040845256.1"/>
</dbReference>
<accession>A0A1L9T886</accession>
<dbReference type="GeneID" id="63761329"/>
<dbReference type="EMBL" id="KV878592">
    <property type="protein sequence ID" value="OJJ55636.1"/>
    <property type="molecule type" value="Genomic_DNA"/>
</dbReference>
<gene>
    <name evidence="1" type="ORF">ASPSYDRAFT_34543</name>
</gene>
<evidence type="ECO:0000313" key="1">
    <source>
        <dbReference type="EMBL" id="OJJ55636.1"/>
    </source>
</evidence>
<sequence>MSRNLDEAAFLFTSLSNYNREKAQALFHCLTEKLRMLGCRSFDVDVEFSPPPNDCWIVWVRVAEPEGAGPGWLEYIRERLSDLTFEGSDRLWVMGEPYTTRIMTDSRTKLAGCNRFWVIVYQDIPFLVSYDGKSHEADQDARYGLDYEYFELQRATRDHRQVHEQQVKVQELEATLRRTYTWERIDSRTGN</sequence>
<keyword evidence="2" id="KW-1185">Reference proteome</keyword>
<dbReference type="OrthoDB" id="4488604at2759"/>
<dbReference type="VEuPathDB" id="FungiDB:ASPSYDRAFT_34543"/>
<protein>
    <submittedName>
        <fullName evidence="1">Uncharacterized protein</fullName>
    </submittedName>
</protein>
<dbReference type="Proteomes" id="UP000184356">
    <property type="component" value="Unassembled WGS sequence"/>
</dbReference>